<sequence>MEVSIKISGQAVPVEVTVEICEYLDQAEHKVENLAHEQRRHWDRREFDEYIVAREGCCYSETPEQWLCRKETLQEIMSVLESCTKIQRQRFLLFAMHGLSYSAIGKLCNCSKSAVQDSIEAVRNKCRNFFAYPPYGKEFSG</sequence>
<gene>
    <name evidence="1" type="ORF">CAFE_12460</name>
</gene>
<name>A0A6N8HXH2_9FIRM</name>
<accession>A0A6N8HXH2</accession>
<protein>
    <submittedName>
        <fullName evidence="1">Uncharacterized protein</fullName>
    </submittedName>
</protein>
<organism evidence="1 2">
    <name type="scientific">Caproicibacter fermentans</name>
    <dbReference type="NCBI Taxonomy" id="2576756"/>
    <lineage>
        <taxon>Bacteria</taxon>
        <taxon>Bacillati</taxon>
        <taxon>Bacillota</taxon>
        <taxon>Clostridia</taxon>
        <taxon>Eubacteriales</taxon>
        <taxon>Acutalibacteraceae</taxon>
        <taxon>Caproicibacter</taxon>
    </lineage>
</organism>
<reference evidence="1 2" key="1">
    <citation type="submission" date="2019-09" db="EMBL/GenBank/DDBJ databases">
        <title>Genome sequence of Clostridium sp. EA1.</title>
        <authorList>
            <person name="Poehlein A."/>
            <person name="Bengelsdorf F.R."/>
            <person name="Daniel R."/>
        </authorList>
    </citation>
    <scope>NUCLEOTIDE SEQUENCE [LARGE SCALE GENOMIC DNA]</scope>
    <source>
        <strain evidence="1 2">EA1</strain>
    </source>
</reference>
<evidence type="ECO:0000313" key="1">
    <source>
        <dbReference type="EMBL" id="MVB10551.1"/>
    </source>
</evidence>
<dbReference type="RefSeq" id="WP_128743084.1">
    <property type="nucleotide sequence ID" value="NZ_VWXL01000043.1"/>
</dbReference>
<evidence type="ECO:0000313" key="2">
    <source>
        <dbReference type="Proteomes" id="UP000469440"/>
    </source>
</evidence>
<dbReference type="AlphaFoldDB" id="A0A6N8HXH2"/>
<dbReference type="InterPro" id="IPR036388">
    <property type="entry name" value="WH-like_DNA-bd_sf"/>
</dbReference>
<proteinExistence type="predicted"/>
<dbReference type="Proteomes" id="UP000469440">
    <property type="component" value="Unassembled WGS sequence"/>
</dbReference>
<dbReference type="Gene3D" id="1.10.10.10">
    <property type="entry name" value="Winged helix-like DNA-binding domain superfamily/Winged helix DNA-binding domain"/>
    <property type="match status" value="1"/>
</dbReference>
<dbReference type="InterPro" id="IPR013324">
    <property type="entry name" value="RNA_pol_sigma_r3/r4-like"/>
</dbReference>
<dbReference type="SUPFAM" id="SSF88659">
    <property type="entry name" value="Sigma3 and sigma4 domains of RNA polymerase sigma factors"/>
    <property type="match status" value="1"/>
</dbReference>
<dbReference type="OrthoDB" id="9789599at2"/>
<dbReference type="EMBL" id="VWXL01000043">
    <property type="protein sequence ID" value="MVB10551.1"/>
    <property type="molecule type" value="Genomic_DNA"/>
</dbReference>
<comment type="caution">
    <text evidence="1">The sequence shown here is derived from an EMBL/GenBank/DDBJ whole genome shotgun (WGS) entry which is preliminary data.</text>
</comment>
<keyword evidence="2" id="KW-1185">Reference proteome</keyword>